<evidence type="ECO:0000313" key="5">
    <source>
        <dbReference type="EMBL" id="OGF73573.1"/>
    </source>
</evidence>
<protein>
    <recommendedName>
        <fullName evidence="2 3">Single-stranded DNA-binding protein</fullName>
        <shortName evidence="2">SSB</shortName>
    </recommendedName>
</protein>
<dbReference type="Pfam" id="PF00436">
    <property type="entry name" value="SSB"/>
    <property type="match status" value="1"/>
</dbReference>
<comment type="subunit">
    <text evidence="2">Homotetramer.</text>
</comment>
<dbReference type="Proteomes" id="UP000178276">
    <property type="component" value="Unassembled WGS sequence"/>
</dbReference>
<feature type="compositionally biased region" description="Acidic residues" evidence="4">
    <location>
        <begin position="139"/>
        <end position="150"/>
    </location>
</feature>
<dbReference type="SUPFAM" id="SSF50249">
    <property type="entry name" value="Nucleic acid-binding proteins"/>
    <property type="match status" value="1"/>
</dbReference>
<dbReference type="CDD" id="cd04496">
    <property type="entry name" value="SSB_OBF"/>
    <property type="match status" value="1"/>
</dbReference>
<dbReference type="GO" id="GO:0009295">
    <property type="term" value="C:nucleoid"/>
    <property type="evidence" value="ECO:0007669"/>
    <property type="project" value="TreeGrafter"/>
</dbReference>
<dbReference type="NCBIfam" id="TIGR00621">
    <property type="entry name" value="ssb"/>
    <property type="match status" value="1"/>
</dbReference>
<dbReference type="PROSITE" id="PS50935">
    <property type="entry name" value="SSB"/>
    <property type="match status" value="1"/>
</dbReference>
<dbReference type="EMBL" id="MFHJ01000033">
    <property type="protein sequence ID" value="OGF73573.1"/>
    <property type="molecule type" value="Genomic_DNA"/>
</dbReference>
<dbReference type="PANTHER" id="PTHR10302">
    <property type="entry name" value="SINGLE-STRANDED DNA-BINDING PROTEIN"/>
    <property type="match status" value="1"/>
</dbReference>
<evidence type="ECO:0000313" key="6">
    <source>
        <dbReference type="Proteomes" id="UP000178276"/>
    </source>
</evidence>
<dbReference type="PIRSF" id="PIRSF002070">
    <property type="entry name" value="SSB"/>
    <property type="match status" value="1"/>
</dbReference>
<reference evidence="5 6" key="1">
    <citation type="journal article" date="2016" name="Nat. Commun.">
        <title>Thousands of microbial genomes shed light on interconnected biogeochemical processes in an aquifer system.</title>
        <authorList>
            <person name="Anantharaman K."/>
            <person name="Brown C.T."/>
            <person name="Hug L.A."/>
            <person name="Sharon I."/>
            <person name="Castelle C.J."/>
            <person name="Probst A.J."/>
            <person name="Thomas B.C."/>
            <person name="Singh A."/>
            <person name="Wilkins M.J."/>
            <person name="Karaoz U."/>
            <person name="Brodie E.L."/>
            <person name="Williams K.H."/>
            <person name="Hubbard S.S."/>
            <person name="Banfield J.F."/>
        </authorList>
    </citation>
    <scope>NUCLEOTIDE SEQUENCE [LARGE SCALE GENOMIC DNA]</scope>
</reference>
<dbReference type="GO" id="GO:0003697">
    <property type="term" value="F:single-stranded DNA binding"/>
    <property type="evidence" value="ECO:0007669"/>
    <property type="project" value="UniProtKB-UniRule"/>
</dbReference>
<dbReference type="InterPro" id="IPR000424">
    <property type="entry name" value="Primosome_PriB/ssb"/>
</dbReference>
<dbReference type="STRING" id="1798331.A2W57_03775"/>
<feature type="region of interest" description="Disordered" evidence="4">
    <location>
        <begin position="104"/>
        <end position="150"/>
    </location>
</feature>
<evidence type="ECO:0000256" key="4">
    <source>
        <dbReference type="SAM" id="MobiDB-lite"/>
    </source>
</evidence>
<organism evidence="5 6">
    <name type="scientific">Candidatus Giovannonibacteria bacterium RIFCSPHIGHO2_02_43_16</name>
    <dbReference type="NCBI Taxonomy" id="1798331"/>
    <lineage>
        <taxon>Bacteria</taxon>
        <taxon>Candidatus Giovannoniibacteriota</taxon>
    </lineage>
</organism>
<proteinExistence type="inferred from homology"/>
<evidence type="ECO:0000256" key="2">
    <source>
        <dbReference type="HAMAP-Rule" id="MF_00984"/>
    </source>
</evidence>
<keyword evidence="1 2" id="KW-0238">DNA-binding</keyword>
<dbReference type="GO" id="GO:0006260">
    <property type="term" value="P:DNA replication"/>
    <property type="evidence" value="ECO:0007669"/>
    <property type="project" value="InterPro"/>
</dbReference>
<dbReference type="InterPro" id="IPR011344">
    <property type="entry name" value="ssDNA-bd"/>
</dbReference>
<accession>A0A1F5WDA3</accession>
<evidence type="ECO:0000256" key="3">
    <source>
        <dbReference type="PIRNR" id="PIRNR002070"/>
    </source>
</evidence>
<dbReference type="InterPro" id="IPR012340">
    <property type="entry name" value="NA-bd_OB-fold"/>
</dbReference>
<evidence type="ECO:0000256" key="1">
    <source>
        <dbReference type="ARBA" id="ARBA00023125"/>
    </source>
</evidence>
<sequence length="150" mass="16709">MNLNKVFLIGNLTRDPETRALPSGQSVASFGIATNRIYKKDGKQEKQTEFHNIVAFGRLAEICSQYLTRGKMVLVEGRLVNRNWEAKDGTKKNRTEVIMENMQMGPKGDWKPADSPAGEAVAPAKAGSPKEELETIEYPSDEINPDEIPF</sequence>
<comment type="caution">
    <text evidence="2">Lacks conserved residue(s) required for the propagation of feature annotation.</text>
</comment>
<name>A0A1F5WDA3_9BACT</name>
<gene>
    <name evidence="5" type="ORF">A2W57_03775</name>
</gene>
<dbReference type="PANTHER" id="PTHR10302:SF27">
    <property type="entry name" value="SINGLE-STRANDED DNA-BINDING PROTEIN"/>
    <property type="match status" value="1"/>
</dbReference>
<dbReference type="AlphaFoldDB" id="A0A1F5WDA3"/>
<comment type="caution">
    <text evidence="5">The sequence shown here is derived from an EMBL/GenBank/DDBJ whole genome shotgun (WGS) entry which is preliminary data.</text>
</comment>
<dbReference type="Gene3D" id="2.40.50.140">
    <property type="entry name" value="Nucleic acid-binding proteins"/>
    <property type="match status" value="1"/>
</dbReference>
<dbReference type="HAMAP" id="MF_00984">
    <property type="entry name" value="SSB"/>
    <property type="match status" value="1"/>
</dbReference>